<reference evidence="2" key="1">
    <citation type="journal article" date="2017" name="Genes (Basel)">
        <title>Genome Analysis of a Novel Broad Host Range Proteobacteria Phage Isolated from a Bioreactor Treating Industrial Wastewater.</title>
        <authorList>
            <person name="de Leeuw M."/>
            <person name="Baron M."/>
            <person name="Brenner A."/>
            <person name="Kushmaro A."/>
        </authorList>
    </citation>
    <scope>NUCLEOTIDE SEQUENCE [LARGE SCALE GENOMIC DNA]</scope>
</reference>
<evidence type="ECO:0000313" key="1">
    <source>
        <dbReference type="EMBL" id="APL99485.1"/>
    </source>
</evidence>
<protein>
    <submittedName>
        <fullName evidence="1">Uncharacterized protein</fullName>
    </submittedName>
</protein>
<sequence length="93" mass="10786">MILDSIISKIVEDNTKFTTYNEDLDNRVYLSASLLFPGFPKLTVVRTVSCLEIQSRRCWSLWEDEIRSQLAEQLKAEIKARVIKELECNHVPS</sequence>
<dbReference type="EMBL" id="KX660669">
    <property type="protein sequence ID" value="APL99485.1"/>
    <property type="molecule type" value="Genomic_DNA"/>
</dbReference>
<keyword evidence="2" id="KW-1185">Reference proteome</keyword>
<evidence type="ECO:0000313" key="2">
    <source>
        <dbReference type="Proteomes" id="UP000225023"/>
    </source>
</evidence>
<accession>A0A1L5C058</accession>
<organism evidence="1 2">
    <name type="scientific">Aquamicrobium phage P14</name>
    <dbReference type="NCBI Taxonomy" id="1927013"/>
    <lineage>
        <taxon>Viruses</taxon>
        <taxon>Duplodnaviria</taxon>
        <taxon>Heunggongvirae</taxon>
        <taxon>Uroviricota</taxon>
        <taxon>Caudoviricetes</taxon>
        <taxon>Autographivirales</taxon>
        <taxon>Autonotataviridae</taxon>
        <taxon>Aqualcavirus</taxon>
        <taxon>Aqualcavirus P14</taxon>
    </lineage>
</organism>
<dbReference type="Proteomes" id="UP000225023">
    <property type="component" value="Segment"/>
</dbReference>
<name>A0A1L5C058_9CAUD</name>
<gene>
    <name evidence="1" type="ORF">BB738_0270</name>
</gene>
<proteinExistence type="predicted"/>